<keyword evidence="3 5" id="KW-0863">Zinc-finger</keyword>
<feature type="compositionally biased region" description="Low complexity" evidence="6">
    <location>
        <begin position="319"/>
        <end position="328"/>
    </location>
</feature>
<evidence type="ECO:0000313" key="8">
    <source>
        <dbReference type="EMBL" id="OTF78478.1"/>
    </source>
</evidence>
<evidence type="ECO:0000313" key="9">
    <source>
        <dbReference type="Proteomes" id="UP000194236"/>
    </source>
</evidence>
<dbReference type="InterPro" id="IPR050717">
    <property type="entry name" value="C2H2-ZF_Transcription_Reg"/>
</dbReference>
<dbReference type="InterPro" id="IPR013087">
    <property type="entry name" value="Znf_C2H2_type"/>
</dbReference>
<accession>A0A1Y3BF25</accession>
<dbReference type="GO" id="GO:0000977">
    <property type="term" value="F:RNA polymerase II transcription regulatory region sequence-specific DNA binding"/>
    <property type="evidence" value="ECO:0007669"/>
    <property type="project" value="TreeGrafter"/>
</dbReference>
<feature type="region of interest" description="Disordered" evidence="6">
    <location>
        <begin position="316"/>
        <end position="341"/>
    </location>
</feature>
<feature type="domain" description="C2H2-type" evidence="7">
    <location>
        <begin position="112"/>
        <end position="139"/>
    </location>
</feature>
<evidence type="ECO:0000256" key="4">
    <source>
        <dbReference type="ARBA" id="ARBA00022833"/>
    </source>
</evidence>
<dbReference type="Pfam" id="PF13912">
    <property type="entry name" value="zf-C2H2_6"/>
    <property type="match status" value="1"/>
</dbReference>
<gene>
    <name evidence="8" type="ORF">BLA29_002752</name>
</gene>
<comment type="caution">
    <text evidence="8">The sequence shown here is derived from an EMBL/GenBank/DDBJ whole genome shotgun (WGS) entry which is preliminary data.</text>
</comment>
<dbReference type="PANTHER" id="PTHR14196">
    <property type="entry name" value="ODD-SKIPPED - RELATED"/>
    <property type="match status" value="1"/>
</dbReference>
<feature type="compositionally biased region" description="Basic and acidic residues" evidence="6">
    <location>
        <begin position="50"/>
        <end position="70"/>
    </location>
</feature>
<evidence type="ECO:0000259" key="7">
    <source>
        <dbReference type="PROSITE" id="PS50157"/>
    </source>
</evidence>
<dbReference type="GO" id="GO:0000981">
    <property type="term" value="F:DNA-binding transcription factor activity, RNA polymerase II-specific"/>
    <property type="evidence" value="ECO:0007669"/>
    <property type="project" value="TreeGrafter"/>
</dbReference>
<feature type="domain" description="C2H2-type" evidence="7">
    <location>
        <begin position="140"/>
        <end position="164"/>
    </location>
</feature>
<keyword evidence="2" id="KW-0677">Repeat</keyword>
<keyword evidence="4" id="KW-0862">Zinc</keyword>
<organism evidence="8 9">
    <name type="scientific">Euroglyphus maynei</name>
    <name type="common">Mayne's house dust mite</name>
    <dbReference type="NCBI Taxonomy" id="6958"/>
    <lineage>
        <taxon>Eukaryota</taxon>
        <taxon>Metazoa</taxon>
        <taxon>Ecdysozoa</taxon>
        <taxon>Arthropoda</taxon>
        <taxon>Chelicerata</taxon>
        <taxon>Arachnida</taxon>
        <taxon>Acari</taxon>
        <taxon>Acariformes</taxon>
        <taxon>Sarcoptiformes</taxon>
        <taxon>Astigmata</taxon>
        <taxon>Psoroptidia</taxon>
        <taxon>Analgoidea</taxon>
        <taxon>Pyroglyphidae</taxon>
        <taxon>Pyroglyphinae</taxon>
        <taxon>Euroglyphus</taxon>
    </lineage>
</organism>
<dbReference type="SUPFAM" id="SSF57667">
    <property type="entry name" value="beta-beta-alpha zinc fingers"/>
    <property type="match status" value="2"/>
</dbReference>
<evidence type="ECO:0000256" key="2">
    <source>
        <dbReference type="ARBA" id="ARBA00022737"/>
    </source>
</evidence>
<dbReference type="GO" id="GO:0008270">
    <property type="term" value="F:zinc ion binding"/>
    <property type="evidence" value="ECO:0007669"/>
    <property type="project" value="UniProtKB-KW"/>
</dbReference>
<evidence type="ECO:0000256" key="3">
    <source>
        <dbReference type="ARBA" id="ARBA00022771"/>
    </source>
</evidence>
<dbReference type="PROSITE" id="PS50157">
    <property type="entry name" value="ZINC_FINGER_C2H2_2"/>
    <property type="match status" value="4"/>
</dbReference>
<keyword evidence="9" id="KW-1185">Reference proteome</keyword>
<name>A0A1Y3BF25_EURMA</name>
<evidence type="ECO:0000256" key="5">
    <source>
        <dbReference type="PROSITE-ProRule" id="PRU00042"/>
    </source>
</evidence>
<dbReference type="EMBL" id="MUJZ01027719">
    <property type="protein sequence ID" value="OTF78478.1"/>
    <property type="molecule type" value="Genomic_DNA"/>
</dbReference>
<dbReference type="Proteomes" id="UP000194236">
    <property type="component" value="Unassembled WGS sequence"/>
</dbReference>
<feature type="region of interest" description="Disordered" evidence="6">
    <location>
        <begin position="26"/>
        <end position="78"/>
    </location>
</feature>
<dbReference type="PROSITE" id="PS00028">
    <property type="entry name" value="ZINC_FINGER_C2H2_1"/>
    <property type="match status" value="4"/>
</dbReference>
<dbReference type="Gene3D" id="3.30.160.60">
    <property type="entry name" value="Classic Zinc Finger"/>
    <property type="match status" value="3"/>
</dbReference>
<keyword evidence="1" id="KW-0479">Metal-binding</keyword>
<feature type="compositionally biased region" description="Polar residues" evidence="6">
    <location>
        <begin position="26"/>
        <end position="35"/>
    </location>
</feature>
<reference evidence="8 9" key="1">
    <citation type="submission" date="2017-03" db="EMBL/GenBank/DDBJ databases">
        <title>Genome Survey of Euroglyphus maynei.</title>
        <authorList>
            <person name="Arlian L.G."/>
            <person name="Morgan M.S."/>
            <person name="Rider S.D."/>
        </authorList>
    </citation>
    <scope>NUCLEOTIDE SEQUENCE [LARGE SCALE GENOMIC DNA]</scope>
    <source>
        <strain evidence="8">Arlian Lab</strain>
        <tissue evidence="8">Whole body</tissue>
    </source>
</reference>
<feature type="non-terminal residue" evidence="8">
    <location>
        <position position="1"/>
    </location>
</feature>
<evidence type="ECO:0000256" key="6">
    <source>
        <dbReference type="SAM" id="MobiDB-lite"/>
    </source>
</evidence>
<sequence length="665" mass="75308">FSQPNDYRHSLTSSVLNSEIQQLPTSSSLGYLNGQSSTSSSSSTANTDYPRFHHDANFDSDKGNSAEKPAKTTRGRKKSKKGPFICVECRKEFCNQSTLTKHMITHSDERKFVCPQCSKAFKRHDHLNGHMLTHREHKPYACDIDGCDKSYCDARSLRRHKEKHKEGALQQFLERMSCLSNIITISLFSFIPIASHSTTTTTTTRNENDDKANDPYQLPIKASTHLQLLALQQRKIHSDGNDQIIASNHNNHNKFKHITVDNDLNLSDDNALLHQLLTSNHPSTDKSFSNDHRQPIIPNNNLTVIKINDNYINNGNQSTTTTTTAAAAAERKMPESSKTIESSSSSSVECSLCLKKFESIDALNAHLMKLHQHSDDSTLKTNPFQPQPLNPTYEMNMKNYESEISKNFANIYNHDHQIHPFHQQHDATNEMAEFRNIFHHTSQQNYLMTSTGDKQMVGNNSHLYSSQQQSPNIIVDESQLPHRTNYAMIHDNELSQPQPLQQQQQQQQTKGLNEVMFSPITPVTPLKNGSQFTFEFSNAQPLQPPDKDDDVVVVVVAQTDQSAKIDDTDAIGNYVQSLEPDFSCFDAEKNDENVDLLQKSSADQNFINHHDEQEFFPTTTKHDEPSDAVTTVKDMTTTSTFNSFDLPSTKLTSDLFNRRIQRIHS</sequence>
<evidence type="ECO:0000256" key="1">
    <source>
        <dbReference type="ARBA" id="ARBA00022723"/>
    </source>
</evidence>
<dbReference type="GO" id="GO:0005634">
    <property type="term" value="C:nucleus"/>
    <property type="evidence" value="ECO:0007669"/>
    <property type="project" value="TreeGrafter"/>
</dbReference>
<dbReference type="OrthoDB" id="5977959at2759"/>
<feature type="domain" description="C2H2-type" evidence="7">
    <location>
        <begin position="348"/>
        <end position="378"/>
    </location>
</feature>
<dbReference type="InterPro" id="IPR036236">
    <property type="entry name" value="Znf_C2H2_sf"/>
</dbReference>
<dbReference type="FunFam" id="3.30.160.60:FF:000656">
    <property type="entry name" value="Zinc finger protein 541"/>
    <property type="match status" value="1"/>
</dbReference>
<dbReference type="PANTHER" id="PTHR14196:SF12">
    <property type="entry name" value="ZINC FINGER PROTEIN 208-LIKE"/>
    <property type="match status" value="1"/>
</dbReference>
<feature type="domain" description="C2H2-type" evidence="7">
    <location>
        <begin position="84"/>
        <end position="111"/>
    </location>
</feature>
<dbReference type="AlphaFoldDB" id="A0A1Y3BF25"/>
<protein>
    <submittedName>
        <fullName evidence="8">Zinc-finger double domain containing protein</fullName>
    </submittedName>
</protein>
<proteinExistence type="predicted"/>
<dbReference type="SMART" id="SM00355">
    <property type="entry name" value="ZnF_C2H2"/>
    <property type="match status" value="4"/>
</dbReference>
<dbReference type="Pfam" id="PF00096">
    <property type="entry name" value="zf-C2H2"/>
    <property type="match status" value="3"/>
</dbReference>